<name>A0A409VMX1_PSICY</name>
<reference evidence="2 3" key="1">
    <citation type="journal article" date="2018" name="Evol. Lett.">
        <title>Horizontal gene cluster transfer increased hallucinogenic mushroom diversity.</title>
        <authorList>
            <person name="Reynolds H.T."/>
            <person name="Vijayakumar V."/>
            <person name="Gluck-Thaler E."/>
            <person name="Korotkin H.B."/>
            <person name="Matheny P.B."/>
            <person name="Slot J.C."/>
        </authorList>
    </citation>
    <scope>NUCLEOTIDE SEQUENCE [LARGE SCALE GENOMIC DNA]</scope>
    <source>
        <strain evidence="2 3">2631</strain>
    </source>
</reference>
<gene>
    <name evidence="2" type="ORF">CVT25_012081</name>
</gene>
<accession>A0A409VMX1</accession>
<feature type="compositionally biased region" description="Polar residues" evidence="1">
    <location>
        <begin position="343"/>
        <end position="352"/>
    </location>
</feature>
<feature type="region of interest" description="Disordered" evidence="1">
    <location>
        <begin position="1"/>
        <end position="41"/>
    </location>
</feature>
<dbReference type="EMBL" id="NHYD01003972">
    <property type="protein sequence ID" value="PPQ67587.1"/>
    <property type="molecule type" value="Genomic_DNA"/>
</dbReference>
<dbReference type="Proteomes" id="UP000283269">
    <property type="component" value="Unassembled WGS sequence"/>
</dbReference>
<dbReference type="AlphaFoldDB" id="A0A409VMX1"/>
<comment type="caution">
    <text evidence="2">The sequence shown here is derived from an EMBL/GenBank/DDBJ whole genome shotgun (WGS) entry which is preliminary data.</text>
</comment>
<proteinExistence type="predicted"/>
<sequence>MSAGQYPHIEQDPLEPPSGNELPTYDDLAQQNGPNSRFGRWKGWIEKRAAERYADITPEERERRRERGWGNGTQNHVVREPSPPTANVNHPPSSGGLGLPLHVQTASLTLLDSPPISRDDTPTHLPLPFISQTIEPTHLKINHFGSRFLPHTTSQIRCVLPLLADKMLLVGHDDGLSVLDMFPHEWTEDGDMTTKGPDEAQCRPVWRGERLEYSASTISLLTKLHLLSVYQMTILEAEDHGTGTPQGVVLAIVGPSQDAISVGKDAEALRTARMYNLGSLVSLARWTIAQKGSKPLDLHYMGATQAPSTPSKKHRAHGSIARNLKALSTSSSSLEPTSSYQSFLSPSGSTGPSLARGPTASSERSMARSVSDESSWDVVDDLPLRWATDFVPLASPGSRLIGASVIGYATWSDENRRGTGGQLLAIATKNNILLYETPKGERAYRFVKEFYTPLQPRSIAFIQQFVSEGRSSLEERSAGRFHSHKRSDSGGTIRGLVNAVSPPVPLNYGTHLSLFVVFDKKAGWIRLADSAVGEVELAEDGGPQPAALLYSRDTFASNMSATTLRQKARVSFDIRESASKWLLPIRCNLPIPGQETNMQPVHILTRGKRTHILPCPLPTRSSSAPPLHAIFWKTHPKHVSARLLPAGRDPITEPPLLQLVAFGENGVEIQEIGISFMNTKGKERAHPEETLWAEEDLGGEAGFLTVGGNWDRLAQIYGSQALSSASSIFSVDSMDSTDIHAHMKKEEGIYGWCRKGLEDWRVFWVGGSSHHLDSEAESQGASLNYMNSTASSMYL</sequence>
<keyword evidence="3" id="KW-1185">Reference proteome</keyword>
<feature type="region of interest" description="Disordered" evidence="1">
    <location>
        <begin position="59"/>
        <end position="91"/>
    </location>
</feature>
<evidence type="ECO:0000313" key="2">
    <source>
        <dbReference type="EMBL" id="PPQ67587.1"/>
    </source>
</evidence>
<feature type="region of interest" description="Disordered" evidence="1">
    <location>
        <begin position="328"/>
        <end position="368"/>
    </location>
</feature>
<evidence type="ECO:0000256" key="1">
    <source>
        <dbReference type="SAM" id="MobiDB-lite"/>
    </source>
</evidence>
<dbReference type="InParanoid" id="A0A409VMX1"/>
<dbReference type="STRING" id="93625.A0A409VMX1"/>
<feature type="compositionally biased region" description="Basic and acidic residues" evidence="1">
    <location>
        <begin position="59"/>
        <end position="68"/>
    </location>
</feature>
<organism evidence="2 3">
    <name type="scientific">Psilocybe cyanescens</name>
    <dbReference type="NCBI Taxonomy" id="93625"/>
    <lineage>
        <taxon>Eukaryota</taxon>
        <taxon>Fungi</taxon>
        <taxon>Dikarya</taxon>
        <taxon>Basidiomycota</taxon>
        <taxon>Agaricomycotina</taxon>
        <taxon>Agaricomycetes</taxon>
        <taxon>Agaricomycetidae</taxon>
        <taxon>Agaricales</taxon>
        <taxon>Agaricineae</taxon>
        <taxon>Strophariaceae</taxon>
        <taxon>Psilocybe</taxon>
    </lineage>
</organism>
<evidence type="ECO:0000313" key="3">
    <source>
        <dbReference type="Proteomes" id="UP000283269"/>
    </source>
</evidence>
<dbReference type="OrthoDB" id="2590590at2759"/>
<protein>
    <submittedName>
        <fullName evidence="2">Uncharacterized protein</fullName>
    </submittedName>
</protein>
<feature type="compositionally biased region" description="Low complexity" evidence="1">
    <location>
        <begin position="328"/>
        <end position="342"/>
    </location>
</feature>